<accession>A0A1I2WFL9</accession>
<protein>
    <recommendedName>
        <fullName evidence="2">FlgO domain-containing protein</fullName>
    </recommendedName>
</protein>
<dbReference type="RefSeq" id="WP_090730972.1">
    <property type="nucleotide sequence ID" value="NZ_FOOU01000024.1"/>
</dbReference>
<dbReference type="Pfam" id="PF17680">
    <property type="entry name" value="FlgO"/>
    <property type="match status" value="1"/>
</dbReference>
<keyword evidence="4" id="KW-1185">Reference proteome</keyword>
<dbReference type="PROSITE" id="PS51257">
    <property type="entry name" value="PROKAR_LIPOPROTEIN"/>
    <property type="match status" value="1"/>
</dbReference>
<evidence type="ECO:0000259" key="2">
    <source>
        <dbReference type="Pfam" id="PF17680"/>
    </source>
</evidence>
<dbReference type="STRING" id="1045558.SAMN05216175_12415"/>
<reference evidence="4" key="1">
    <citation type="submission" date="2016-10" db="EMBL/GenBank/DDBJ databases">
        <authorList>
            <person name="Varghese N."/>
            <person name="Submissions S."/>
        </authorList>
    </citation>
    <scope>NUCLEOTIDE SEQUENCE [LARGE SCALE GENOMIC DNA]</scope>
    <source>
        <strain evidence="4">CGMCC 1.10971</strain>
    </source>
</reference>
<dbReference type="EMBL" id="FOOU01000024">
    <property type="protein sequence ID" value="SFG98381.1"/>
    <property type="molecule type" value="Genomic_DNA"/>
</dbReference>
<dbReference type="OrthoDB" id="8479562at2"/>
<keyword evidence="1" id="KW-0732">Signal</keyword>
<dbReference type="AlphaFoldDB" id="A0A1I2WFL9"/>
<organism evidence="3 4">
    <name type="scientific">Neptunomonas qingdaonensis</name>
    <dbReference type="NCBI Taxonomy" id="1045558"/>
    <lineage>
        <taxon>Bacteria</taxon>
        <taxon>Pseudomonadati</taxon>
        <taxon>Pseudomonadota</taxon>
        <taxon>Gammaproteobacteria</taxon>
        <taxon>Oceanospirillales</taxon>
        <taxon>Oceanospirillaceae</taxon>
        <taxon>Neptunomonas</taxon>
    </lineage>
</organism>
<sequence>MKCLSWGKVAVTALLGTLLLTGCASDKATRVVDTKVDLVDVIDDVSSALLNSAVKGMSKERTILATSFVNIDDLQQSSTFGRLVGDTVASDLVNRGYNVMEVRLRNSLFMQPRLGEFMLSRELRNVGAEHDAQAVLVGTYAIGGDYVYVNVRLVSVMNSQVLSSHDFRLPLNRDIRKMLTSGR</sequence>
<feature type="signal peptide" evidence="1">
    <location>
        <begin position="1"/>
        <end position="24"/>
    </location>
</feature>
<dbReference type="Proteomes" id="UP000198623">
    <property type="component" value="Unassembled WGS sequence"/>
</dbReference>
<evidence type="ECO:0000313" key="4">
    <source>
        <dbReference type="Proteomes" id="UP000198623"/>
    </source>
</evidence>
<feature type="chain" id="PRO_5011767488" description="FlgO domain-containing protein" evidence="1">
    <location>
        <begin position="25"/>
        <end position="183"/>
    </location>
</feature>
<evidence type="ECO:0000313" key="3">
    <source>
        <dbReference type="EMBL" id="SFG98381.1"/>
    </source>
</evidence>
<gene>
    <name evidence="3" type="ORF">SAMN05216175_12415</name>
</gene>
<evidence type="ECO:0000256" key="1">
    <source>
        <dbReference type="SAM" id="SignalP"/>
    </source>
</evidence>
<name>A0A1I2WFL9_9GAMM</name>
<feature type="domain" description="FlgO" evidence="2">
    <location>
        <begin position="49"/>
        <end position="173"/>
    </location>
</feature>
<proteinExistence type="predicted"/>
<dbReference type="InterPro" id="IPR041215">
    <property type="entry name" value="FlgO_dom"/>
</dbReference>